<protein>
    <recommendedName>
        <fullName evidence="5">UDP-N-acetylmuramate dehydrogenase</fullName>
        <ecNumber evidence="5">1.3.1.98</ecNumber>
    </recommendedName>
</protein>
<dbReference type="InterPro" id="IPR003170">
    <property type="entry name" value="MurB"/>
</dbReference>
<dbReference type="UniPathway" id="UPA00219"/>
<dbReference type="EMBL" id="CAEZZL010000001">
    <property type="protein sequence ID" value="CAB4750707.1"/>
    <property type="molecule type" value="Genomic_DNA"/>
</dbReference>
<comment type="cofactor">
    <cofactor evidence="1">
        <name>FAD</name>
        <dbReference type="ChEBI" id="CHEBI:57692"/>
    </cofactor>
</comment>
<evidence type="ECO:0000256" key="2">
    <source>
        <dbReference type="ARBA" id="ARBA00003921"/>
    </source>
</evidence>
<proteinExistence type="inferred from homology"/>
<reference evidence="18" key="1">
    <citation type="submission" date="2020-05" db="EMBL/GenBank/DDBJ databases">
        <authorList>
            <person name="Chiriac C."/>
            <person name="Salcher M."/>
            <person name="Ghai R."/>
            <person name="Kavagutti S V."/>
        </authorList>
    </citation>
    <scope>NUCLEOTIDE SEQUENCE</scope>
</reference>
<evidence type="ECO:0000256" key="13">
    <source>
        <dbReference type="ARBA" id="ARBA00023002"/>
    </source>
</evidence>
<evidence type="ECO:0000256" key="4">
    <source>
        <dbReference type="ARBA" id="ARBA00004752"/>
    </source>
</evidence>
<dbReference type="InterPro" id="IPR006094">
    <property type="entry name" value="Oxid_FAD_bind_N"/>
</dbReference>
<evidence type="ECO:0000256" key="3">
    <source>
        <dbReference type="ARBA" id="ARBA00004496"/>
    </source>
</evidence>
<dbReference type="SUPFAM" id="SSF56176">
    <property type="entry name" value="FAD-binding/transporter-associated domain-like"/>
    <property type="match status" value="1"/>
</dbReference>
<dbReference type="GO" id="GO:0008360">
    <property type="term" value="P:regulation of cell shape"/>
    <property type="evidence" value="ECO:0007669"/>
    <property type="project" value="UniProtKB-KW"/>
</dbReference>
<comment type="function">
    <text evidence="2">Cell wall formation.</text>
</comment>
<evidence type="ECO:0000313" key="20">
    <source>
        <dbReference type="EMBL" id="CAB4750707.1"/>
    </source>
</evidence>
<evidence type="ECO:0000256" key="1">
    <source>
        <dbReference type="ARBA" id="ARBA00001974"/>
    </source>
</evidence>
<keyword evidence="10" id="KW-0521">NADP</keyword>
<dbReference type="InterPro" id="IPR011601">
    <property type="entry name" value="MurB_C"/>
</dbReference>
<evidence type="ECO:0000256" key="11">
    <source>
        <dbReference type="ARBA" id="ARBA00022960"/>
    </source>
</evidence>
<evidence type="ECO:0000256" key="15">
    <source>
        <dbReference type="ARBA" id="ARBA00023316"/>
    </source>
</evidence>
<keyword evidence="7" id="KW-0132">Cell division</keyword>
<organism evidence="18">
    <name type="scientific">freshwater metagenome</name>
    <dbReference type="NCBI Taxonomy" id="449393"/>
    <lineage>
        <taxon>unclassified sequences</taxon>
        <taxon>metagenomes</taxon>
        <taxon>ecological metagenomes</taxon>
    </lineage>
</organism>
<dbReference type="Gene3D" id="3.30.43.10">
    <property type="entry name" value="Uridine Diphospho-n-acetylenolpyruvylglucosamine Reductase, domain 2"/>
    <property type="match status" value="1"/>
</dbReference>
<comment type="subcellular location">
    <subcellularLocation>
        <location evidence="3">Cytoplasm</location>
    </subcellularLocation>
</comment>
<dbReference type="PANTHER" id="PTHR21071:SF4">
    <property type="entry name" value="UDP-N-ACETYLENOLPYRUVOYLGLUCOSAMINE REDUCTASE"/>
    <property type="match status" value="1"/>
</dbReference>
<evidence type="ECO:0000313" key="21">
    <source>
        <dbReference type="EMBL" id="CAB5046431.1"/>
    </source>
</evidence>
<dbReference type="HAMAP" id="MF_00037">
    <property type="entry name" value="MurB"/>
    <property type="match status" value="1"/>
</dbReference>
<dbReference type="Gene3D" id="3.30.465.10">
    <property type="match status" value="1"/>
</dbReference>
<dbReference type="InterPro" id="IPR016166">
    <property type="entry name" value="FAD-bd_PCMH"/>
</dbReference>
<dbReference type="EMBL" id="CAEZXA010000001">
    <property type="protein sequence ID" value="CAB4662470.1"/>
    <property type="molecule type" value="Genomic_DNA"/>
</dbReference>
<dbReference type="AlphaFoldDB" id="A0A6J6AFQ9"/>
<comment type="catalytic activity">
    <reaction evidence="16">
        <text>UDP-N-acetyl-alpha-D-muramate + NADP(+) = UDP-N-acetyl-3-O-(1-carboxyvinyl)-alpha-D-glucosamine + NADPH + H(+)</text>
        <dbReference type="Rhea" id="RHEA:12248"/>
        <dbReference type="ChEBI" id="CHEBI:15378"/>
        <dbReference type="ChEBI" id="CHEBI:57783"/>
        <dbReference type="ChEBI" id="CHEBI:58349"/>
        <dbReference type="ChEBI" id="CHEBI:68483"/>
        <dbReference type="ChEBI" id="CHEBI:70757"/>
        <dbReference type="EC" id="1.3.1.98"/>
    </reaction>
</comment>
<dbReference type="InterPro" id="IPR036318">
    <property type="entry name" value="FAD-bd_PCMH-like_sf"/>
</dbReference>
<dbReference type="GO" id="GO:0009252">
    <property type="term" value="P:peptidoglycan biosynthetic process"/>
    <property type="evidence" value="ECO:0007669"/>
    <property type="project" value="UniProtKB-UniPathway"/>
</dbReference>
<evidence type="ECO:0000256" key="5">
    <source>
        <dbReference type="ARBA" id="ARBA00012518"/>
    </source>
</evidence>
<dbReference type="SUPFAM" id="SSF56194">
    <property type="entry name" value="Uridine diphospho-N-Acetylenolpyruvylglucosamine reductase, MurB, C-terminal domain"/>
    <property type="match status" value="1"/>
</dbReference>
<dbReference type="Pfam" id="PF02873">
    <property type="entry name" value="MurB_C"/>
    <property type="match status" value="1"/>
</dbReference>
<dbReference type="NCBIfam" id="TIGR00179">
    <property type="entry name" value="murB"/>
    <property type="match status" value="1"/>
</dbReference>
<dbReference type="GO" id="GO:0071949">
    <property type="term" value="F:FAD binding"/>
    <property type="evidence" value="ECO:0007669"/>
    <property type="project" value="InterPro"/>
</dbReference>
<feature type="domain" description="FAD-binding PCMH-type" evidence="17">
    <location>
        <begin position="31"/>
        <end position="199"/>
    </location>
</feature>
<keyword evidence="8" id="KW-0285">Flavoprotein</keyword>
<keyword evidence="13" id="KW-0560">Oxidoreductase</keyword>
<dbReference type="PANTHER" id="PTHR21071">
    <property type="entry name" value="UDP-N-ACETYLENOLPYRUVOYLGLUCOSAMINE REDUCTASE"/>
    <property type="match status" value="1"/>
</dbReference>
<evidence type="ECO:0000256" key="6">
    <source>
        <dbReference type="ARBA" id="ARBA00022490"/>
    </source>
</evidence>
<dbReference type="PROSITE" id="PS51387">
    <property type="entry name" value="FAD_PCMH"/>
    <property type="match status" value="1"/>
</dbReference>
<sequence>MTIETIVAELTAANLDVRTDVPLAPLTTYGVGGHGACVVKVTSTDQAISVGSILRRFPDVETLVIGRGSNLLVADSGFNGVVIVMSPSVTDKEVAINGDVVEANGSMLMPVLARRSVGAGRGGLEWCVGIPGTVGGAIRMNAGGHGADMASAVVDATVLSLRTGQTALVDAQRLGFFFRGSALLSHHVLLSVRLLTIAQDAAIGTNVINEVVGWRREHQPGGRNAGSVFVNPGSGDDSSGALIDSSGLRGFTIGAVQVSEKHANFIQAAEGATAADIAAVMAHVQSTVESAHGIRLYSEVCLVGFSSDLMTRFTHPSHTAVEHVAAKEELQRLLGERA</sequence>
<accession>A0A6J6AFQ9</accession>
<keyword evidence="12" id="KW-0573">Peptidoglycan synthesis</keyword>
<keyword evidence="14" id="KW-0131">Cell cycle</keyword>
<evidence type="ECO:0000256" key="16">
    <source>
        <dbReference type="ARBA" id="ARBA00048914"/>
    </source>
</evidence>
<evidence type="ECO:0000259" key="17">
    <source>
        <dbReference type="PROSITE" id="PS51387"/>
    </source>
</evidence>
<dbReference type="InterPro" id="IPR016169">
    <property type="entry name" value="FAD-bd_PCMH_sub2"/>
</dbReference>
<keyword evidence="9" id="KW-0274">FAD</keyword>
<evidence type="ECO:0000256" key="9">
    <source>
        <dbReference type="ARBA" id="ARBA00022827"/>
    </source>
</evidence>
<dbReference type="EMBL" id="CAFBQH010000016">
    <property type="protein sequence ID" value="CAB5046431.1"/>
    <property type="molecule type" value="Genomic_DNA"/>
</dbReference>
<evidence type="ECO:0000256" key="12">
    <source>
        <dbReference type="ARBA" id="ARBA00022984"/>
    </source>
</evidence>
<dbReference type="GO" id="GO:0071555">
    <property type="term" value="P:cell wall organization"/>
    <property type="evidence" value="ECO:0007669"/>
    <property type="project" value="UniProtKB-KW"/>
</dbReference>
<keyword evidence="6" id="KW-0963">Cytoplasm</keyword>
<keyword evidence="15" id="KW-0961">Cell wall biogenesis/degradation</keyword>
<gene>
    <name evidence="19" type="ORF">UFOPK2334_00031</name>
    <name evidence="20" type="ORF">UFOPK2870_00023</name>
    <name evidence="18" type="ORF">UFOPK4179_00237</name>
    <name evidence="21" type="ORF">UFOPK4293_00401</name>
</gene>
<dbReference type="Gene3D" id="3.90.78.10">
    <property type="entry name" value="UDP-N-acetylenolpyruvoylglucosamine reductase, C-terminal domain"/>
    <property type="match status" value="1"/>
</dbReference>
<dbReference type="InterPro" id="IPR016167">
    <property type="entry name" value="FAD-bd_PCMH_sub1"/>
</dbReference>
<evidence type="ECO:0000313" key="19">
    <source>
        <dbReference type="EMBL" id="CAB4662470.1"/>
    </source>
</evidence>
<comment type="pathway">
    <text evidence="4">Cell wall biogenesis; peptidoglycan biosynthesis.</text>
</comment>
<evidence type="ECO:0000256" key="14">
    <source>
        <dbReference type="ARBA" id="ARBA00023306"/>
    </source>
</evidence>
<evidence type="ECO:0000256" key="8">
    <source>
        <dbReference type="ARBA" id="ARBA00022630"/>
    </source>
</evidence>
<dbReference type="GO" id="GO:0051301">
    <property type="term" value="P:cell division"/>
    <property type="evidence" value="ECO:0007669"/>
    <property type="project" value="UniProtKB-KW"/>
</dbReference>
<dbReference type="GO" id="GO:0005829">
    <property type="term" value="C:cytosol"/>
    <property type="evidence" value="ECO:0007669"/>
    <property type="project" value="TreeGrafter"/>
</dbReference>
<keyword evidence="11" id="KW-0133">Cell shape</keyword>
<evidence type="ECO:0000256" key="7">
    <source>
        <dbReference type="ARBA" id="ARBA00022618"/>
    </source>
</evidence>
<evidence type="ECO:0000256" key="10">
    <source>
        <dbReference type="ARBA" id="ARBA00022857"/>
    </source>
</evidence>
<dbReference type="EC" id="1.3.1.98" evidence="5"/>
<dbReference type="GO" id="GO:0008762">
    <property type="term" value="F:UDP-N-acetylmuramate dehydrogenase activity"/>
    <property type="evidence" value="ECO:0007669"/>
    <property type="project" value="UniProtKB-EC"/>
</dbReference>
<dbReference type="InterPro" id="IPR036635">
    <property type="entry name" value="MurB_C_sf"/>
</dbReference>
<evidence type="ECO:0000313" key="18">
    <source>
        <dbReference type="EMBL" id="CAB4367454.1"/>
    </source>
</evidence>
<dbReference type="Pfam" id="PF01565">
    <property type="entry name" value="FAD_binding_4"/>
    <property type="match status" value="1"/>
</dbReference>
<dbReference type="EMBL" id="CAETWZ010000012">
    <property type="protein sequence ID" value="CAB4367454.1"/>
    <property type="molecule type" value="Genomic_DNA"/>
</dbReference>
<name>A0A6J6AFQ9_9ZZZZ</name>